<name>A0ABS6G4M3_9FIRM</name>
<dbReference type="Pfam" id="PF12945">
    <property type="entry name" value="PilZNR"/>
    <property type="match status" value="1"/>
</dbReference>
<accession>A0ABS6G4M3</accession>
<dbReference type="Proteomes" id="UP000779508">
    <property type="component" value="Unassembled WGS sequence"/>
</dbReference>
<keyword evidence="3" id="KW-0969">Cilium</keyword>
<feature type="domain" description="PilZ" evidence="1">
    <location>
        <begin position="104"/>
        <end position="208"/>
    </location>
</feature>
<dbReference type="Pfam" id="PF07238">
    <property type="entry name" value="PilZ"/>
    <property type="match status" value="1"/>
</dbReference>
<dbReference type="InterPro" id="IPR009926">
    <property type="entry name" value="T3SS_YcgR_PilZN"/>
</dbReference>
<protein>
    <submittedName>
        <fullName evidence="3">Flagellar brake domain-containing protein</fullName>
    </submittedName>
</protein>
<dbReference type="EMBL" id="JAHLQK010000005">
    <property type="protein sequence ID" value="MBU5677436.1"/>
    <property type="molecule type" value="Genomic_DNA"/>
</dbReference>
<dbReference type="InterPro" id="IPR009875">
    <property type="entry name" value="PilZ_domain"/>
</dbReference>
<reference evidence="3 4" key="1">
    <citation type="submission" date="2021-06" db="EMBL/GenBank/DDBJ databases">
        <authorList>
            <person name="Sun Q."/>
            <person name="Li D."/>
        </authorList>
    </citation>
    <scope>NUCLEOTIDE SEQUENCE [LARGE SCALE GENOMIC DNA]</scope>
    <source>
        <strain evidence="3 4">MSJ-5</strain>
    </source>
</reference>
<evidence type="ECO:0000259" key="2">
    <source>
        <dbReference type="Pfam" id="PF12945"/>
    </source>
</evidence>
<gene>
    <name evidence="3" type="ORF">KQI88_13520</name>
</gene>
<evidence type="ECO:0000313" key="3">
    <source>
        <dbReference type="EMBL" id="MBU5677436.1"/>
    </source>
</evidence>
<proteinExistence type="predicted"/>
<keyword evidence="3" id="KW-0282">Flagellum</keyword>
<keyword evidence="4" id="KW-1185">Reference proteome</keyword>
<evidence type="ECO:0000259" key="1">
    <source>
        <dbReference type="Pfam" id="PF07238"/>
    </source>
</evidence>
<organism evidence="3 4">
    <name type="scientific">Alkaliphilus flagellatus</name>
    <dbReference type="NCBI Taxonomy" id="2841507"/>
    <lineage>
        <taxon>Bacteria</taxon>
        <taxon>Bacillati</taxon>
        <taxon>Bacillota</taxon>
        <taxon>Clostridia</taxon>
        <taxon>Peptostreptococcales</taxon>
        <taxon>Natronincolaceae</taxon>
        <taxon>Alkaliphilus</taxon>
    </lineage>
</organism>
<evidence type="ECO:0000313" key="4">
    <source>
        <dbReference type="Proteomes" id="UP000779508"/>
    </source>
</evidence>
<dbReference type="RefSeq" id="WP_216418181.1">
    <property type="nucleotide sequence ID" value="NZ_JAHLQK010000005.1"/>
</dbReference>
<comment type="caution">
    <text evidence="3">The sequence shown here is derived from an EMBL/GenBank/DDBJ whole genome shotgun (WGS) entry which is preliminary data.</text>
</comment>
<sequence>MNIFSELKIGDKLSVEFCDEDTNQGQNNMLNTQLIDIDINDNCLHISSPIYRGKRYSLYEGQKITMFFYRKKGVYQFDAKVIKKIESNIVTFVLKLIGDVQKIQRRNYYRLPIVTDAILKKHKNDKILEFECVTKDLSGGGVKIACKNEVEKSDNITIDIYLDEDQVITMDGEVIRITKDLDNNLYEIGIKFKETNETGTDRIFSFIFEKQRLMRKKGLI</sequence>
<feature type="domain" description="Type III secretion system flagellar brake protein YcgR PilZN" evidence="2">
    <location>
        <begin position="8"/>
        <end position="95"/>
    </location>
</feature>
<keyword evidence="3" id="KW-0966">Cell projection</keyword>